<feature type="non-terminal residue" evidence="9">
    <location>
        <position position="207"/>
    </location>
</feature>
<comment type="similarity">
    <text evidence="1">Belongs to the RNA polymerase alpha chain family.</text>
</comment>
<keyword evidence="3" id="KW-0240">DNA-directed RNA polymerase</keyword>
<dbReference type="GO" id="GO:0000428">
    <property type="term" value="C:DNA-directed RNA polymerase complex"/>
    <property type="evidence" value="ECO:0007669"/>
    <property type="project" value="UniProtKB-KW"/>
</dbReference>
<evidence type="ECO:0000256" key="4">
    <source>
        <dbReference type="ARBA" id="ARBA00022679"/>
    </source>
</evidence>
<dbReference type="Gene3D" id="3.30.1360.10">
    <property type="entry name" value="RNA polymerase, RBP11-like subunit"/>
    <property type="match status" value="1"/>
</dbReference>
<dbReference type="EC" id="2.7.7.6" evidence="2"/>
<evidence type="ECO:0000256" key="7">
    <source>
        <dbReference type="ARBA" id="ARBA00048552"/>
    </source>
</evidence>
<dbReference type="GO" id="GO:0003899">
    <property type="term" value="F:DNA-directed RNA polymerase activity"/>
    <property type="evidence" value="ECO:0007669"/>
    <property type="project" value="UniProtKB-EC"/>
</dbReference>
<comment type="catalytic activity">
    <reaction evidence="7">
        <text>RNA(n) + a ribonucleoside 5'-triphosphate = RNA(n+1) + diphosphate</text>
        <dbReference type="Rhea" id="RHEA:21248"/>
        <dbReference type="Rhea" id="RHEA-COMP:14527"/>
        <dbReference type="Rhea" id="RHEA-COMP:17342"/>
        <dbReference type="ChEBI" id="CHEBI:33019"/>
        <dbReference type="ChEBI" id="CHEBI:61557"/>
        <dbReference type="ChEBI" id="CHEBI:140395"/>
        <dbReference type="EC" id="2.7.7.6"/>
    </reaction>
</comment>
<feature type="domain" description="DNA-directed RNA polymerase RpoA/D/Rpb3-type" evidence="8">
    <location>
        <begin position="40"/>
        <end position="207"/>
    </location>
</feature>
<evidence type="ECO:0000259" key="8">
    <source>
        <dbReference type="SMART" id="SM00662"/>
    </source>
</evidence>
<protein>
    <recommendedName>
        <fullName evidence="2">DNA-directed RNA polymerase</fullName>
        <ecNumber evidence="2">2.7.7.6</ecNumber>
    </recommendedName>
</protein>
<sequence length="207" mass="22452">MSITDSLTNDSLDELSDEYSEEIAAPELPTFSVSDQTDDYACFVAEPLKPGYGTTVGNSLRRLLLSSLDGVAIGSVRIDQVQHEFSTIPGMREDTIEFLLNVKEVRLKPISSKLGTLSLNKKGAGEITAGDLQIPPDYELVNPDLHLGTLDGKDAEISAEFHVRSGNGYLPATDVEGLPIGVIPVDCIFSPVRKCNFRIEKVRVGQS</sequence>
<reference evidence="9" key="1">
    <citation type="submission" date="2018-05" db="EMBL/GenBank/DDBJ databases">
        <authorList>
            <person name="Lanie J.A."/>
            <person name="Ng W.-L."/>
            <person name="Kazmierczak K.M."/>
            <person name="Andrzejewski T.M."/>
            <person name="Davidsen T.M."/>
            <person name="Wayne K.J."/>
            <person name="Tettelin H."/>
            <person name="Glass J.I."/>
            <person name="Rusch D."/>
            <person name="Podicherti R."/>
            <person name="Tsui H.-C.T."/>
            <person name="Winkler M.E."/>
        </authorList>
    </citation>
    <scope>NUCLEOTIDE SEQUENCE</scope>
</reference>
<gene>
    <name evidence="9" type="ORF">METZ01_LOCUS300205</name>
</gene>
<dbReference type="SUPFAM" id="SSF56553">
    <property type="entry name" value="Insert subdomain of RNA polymerase alpha subunit"/>
    <property type="match status" value="1"/>
</dbReference>
<dbReference type="Gene3D" id="2.170.120.12">
    <property type="entry name" value="DNA-directed RNA polymerase, insert domain"/>
    <property type="match status" value="1"/>
</dbReference>
<dbReference type="Pfam" id="PF01000">
    <property type="entry name" value="RNA_pol_A_bac"/>
    <property type="match status" value="1"/>
</dbReference>
<dbReference type="SUPFAM" id="SSF55257">
    <property type="entry name" value="RBP11-like subunits of RNA polymerase"/>
    <property type="match status" value="1"/>
</dbReference>
<dbReference type="GO" id="GO:0006351">
    <property type="term" value="P:DNA-templated transcription"/>
    <property type="evidence" value="ECO:0007669"/>
    <property type="project" value="InterPro"/>
</dbReference>
<dbReference type="Pfam" id="PF01193">
    <property type="entry name" value="RNA_pol_L"/>
    <property type="match status" value="1"/>
</dbReference>
<name>A0A382MJC4_9ZZZZ</name>
<proteinExistence type="inferred from homology"/>
<dbReference type="GO" id="GO:0046983">
    <property type="term" value="F:protein dimerization activity"/>
    <property type="evidence" value="ECO:0007669"/>
    <property type="project" value="InterPro"/>
</dbReference>
<dbReference type="CDD" id="cd06928">
    <property type="entry name" value="RNAP_alpha_NTD"/>
    <property type="match status" value="1"/>
</dbReference>
<evidence type="ECO:0000256" key="1">
    <source>
        <dbReference type="ARBA" id="ARBA00007123"/>
    </source>
</evidence>
<keyword evidence="5" id="KW-0548">Nucleotidyltransferase</keyword>
<evidence type="ECO:0000313" key="9">
    <source>
        <dbReference type="EMBL" id="SVC47351.1"/>
    </source>
</evidence>
<keyword evidence="6" id="KW-0804">Transcription</keyword>
<dbReference type="GO" id="GO:0005737">
    <property type="term" value="C:cytoplasm"/>
    <property type="evidence" value="ECO:0007669"/>
    <property type="project" value="UniProtKB-ARBA"/>
</dbReference>
<accession>A0A382MJC4</accession>
<dbReference type="InterPro" id="IPR036643">
    <property type="entry name" value="RNApol_insert_sf"/>
</dbReference>
<dbReference type="InterPro" id="IPR011263">
    <property type="entry name" value="DNA-dir_RNA_pol_RpoA/D/Rpb3"/>
</dbReference>
<evidence type="ECO:0000256" key="3">
    <source>
        <dbReference type="ARBA" id="ARBA00022478"/>
    </source>
</evidence>
<dbReference type="InterPro" id="IPR011262">
    <property type="entry name" value="DNA-dir_RNA_pol_insert"/>
</dbReference>
<dbReference type="InterPro" id="IPR036603">
    <property type="entry name" value="RBP11-like"/>
</dbReference>
<dbReference type="AlphaFoldDB" id="A0A382MJC4"/>
<organism evidence="9">
    <name type="scientific">marine metagenome</name>
    <dbReference type="NCBI Taxonomy" id="408172"/>
    <lineage>
        <taxon>unclassified sequences</taxon>
        <taxon>metagenomes</taxon>
        <taxon>ecological metagenomes</taxon>
    </lineage>
</organism>
<evidence type="ECO:0000256" key="6">
    <source>
        <dbReference type="ARBA" id="ARBA00023163"/>
    </source>
</evidence>
<dbReference type="EMBL" id="UINC01093161">
    <property type="protein sequence ID" value="SVC47351.1"/>
    <property type="molecule type" value="Genomic_DNA"/>
</dbReference>
<keyword evidence="4" id="KW-0808">Transferase</keyword>
<dbReference type="SMART" id="SM00662">
    <property type="entry name" value="RPOLD"/>
    <property type="match status" value="1"/>
</dbReference>
<evidence type="ECO:0000256" key="2">
    <source>
        <dbReference type="ARBA" id="ARBA00012418"/>
    </source>
</evidence>
<dbReference type="FunFam" id="2.170.120.12:FF:000001">
    <property type="entry name" value="DNA-directed RNA polymerase subunit alpha"/>
    <property type="match status" value="1"/>
</dbReference>
<evidence type="ECO:0000256" key="5">
    <source>
        <dbReference type="ARBA" id="ARBA00022695"/>
    </source>
</evidence>